<dbReference type="AlphaFoldDB" id="A0A0W0RT73"/>
<evidence type="ECO:0000313" key="5">
    <source>
        <dbReference type="EMBL" id="KTC74254.1"/>
    </source>
</evidence>
<gene>
    <name evidence="5" type="ORF">Lboz_1694</name>
</gene>
<feature type="transmembrane region" description="Helical" evidence="3">
    <location>
        <begin position="12"/>
        <end position="32"/>
    </location>
</feature>
<dbReference type="GO" id="GO:0015930">
    <property type="term" value="F:glutamate synthase activity"/>
    <property type="evidence" value="ECO:0007669"/>
    <property type="project" value="InterPro"/>
</dbReference>
<dbReference type="InterPro" id="IPR024188">
    <property type="entry name" value="GltB"/>
</dbReference>
<dbReference type="RefSeq" id="WP_058459336.1">
    <property type="nucleotide sequence ID" value="NZ_CAAAIY010000001.1"/>
</dbReference>
<protein>
    <submittedName>
        <fullName evidence="5">Glutamate synthase</fullName>
    </submittedName>
</protein>
<dbReference type="SUPFAM" id="SSF51395">
    <property type="entry name" value="FMN-linked oxidoreductases"/>
    <property type="match status" value="1"/>
</dbReference>
<dbReference type="InterPro" id="IPR002932">
    <property type="entry name" value="Glu_synthdom"/>
</dbReference>
<organism evidence="5 6">
    <name type="scientific">Legionella bozemanae</name>
    <name type="common">Fluoribacter bozemanae</name>
    <dbReference type="NCBI Taxonomy" id="447"/>
    <lineage>
        <taxon>Bacteria</taxon>
        <taxon>Pseudomonadati</taxon>
        <taxon>Pseudomonadota</taxon>
        <taxon>Gammaproteobacteria</taxon>
        <taxon>Legionellales</taxon>
        <taxon>Legionellaceae</taxon>
        <taxon>Legionella</taxon>
    </lineage>
</organism>
<dbReference type="PATRIC" id="fig|447.4.peg.1804"/>
<comment type="caution">
    <text evidence="5">The sequence shown here is derived from an EMBL/GenBank/DDBJ whole genome shotgun (WGS) entry which is preliminary data.</text>
</comment>
<dbReference type="EMBL" id="LNXU01000017">
    <property type="protein sequence ID" value="KTC74254.1"/>
    <property type="molecule type" value="Genomic_DNA"/>
</dbReference>
<comment type="similarity">
    <text evidence="1 2">Belongs to the glutamate synthase family.</text>
</comment>
<dbReference type="Gene3D" id="3.20.20.70">
    <property type="entry name" value="Aldolase class I"/>
    <property type="match status" value="1"/>
</dbReference>
<keyword evidence="3" id="KW-1133">Transmembrane helix</keyword>
<feature type="domain" description="Glutamate synthase" evidence="4">
    <location>
        <begin position="131"/>
        <end position="457"/>
    </location>
</feature>
<evidence type="ECO:0000259" key="4">
    <source>
        <dbReference type="Pfam" id="PF01645"/>
    </source>
</evidence>
<dbReference type="Proteomes" id="UP000054695">
    <property type="component" value="Unassembled WGS sequence"/>
</dbReference>
<dbReference type="STRING" id="447.Lboz_1694"/>
<dbReference type="PIRSF" id="PIRSF006429">
    <property type="entry name" value="GOGAT_lg_2"/>
    <property type="match status" value="1"/>
</dbReference>
<keyword evidence="3" id="KW-0472">Membrane</keyword>
<keyword evidence="6" id="KW-1185">Reference proteome</keyword>
<reference evidence="5 6" key="1">
    <citation type="submission" date="2015-11" db="EMBL/GenBank/DDBJ databases">
        <title>Genomic analysis of 38 Legionella species identifies large and diverse effector repertoires.</title>
        <authorList>
            <person name="Burstein D."/>
            <person name="Amaro F."/>
            <person name="Zusman T."/>
            <person name="Lifshitz Z."/>
            <person name="Cohen O."/>
            <person name="Gilbert J.A."/>
            <person name="Pupko T."/>
            <person name="Shuman H.A."/>
            <person name="Segal G."/>
        </authorList>
    </citation>
    <scope>NUCLEOTIDE SEQUENCE [LARGE SCALE GENOMIC DNA]</scope>
    <source>
        <strain evidence="5 6">WIGA</strain>
    </source>
</reference>
<evidence type="ECO:0000256" key="2">
    <source>
        <dbReference type="PIRNR" id="PIRNR006429"/>
    </source>
</evidence>
<name>A0A0W0RT73_LEGBO</name>
<proteinExistence type="inferred from homology"/>
<keyword evidence="3" id="KW-0812">Transmembrane</keyword>
<evidence type="ECO:0000313" key="6">
    <source>
        <dbReference type="Proteomes" id="UP000054695"/>
    </source>
</evidence>
<dbReference type="GO" id="GO:0006537">
    <property type="term" value="P:glutamate biosynthetic process"/>
    <property type="evidence" value="ECO:0007669"/>
    <property type="project" value="InterPro"/>
</dbReference>
<dbReference type="Pfam" id="PF01645">
    <property type="entry name" value="Glu_synthase"/>
    <property type="match status" value="1"/>
</dbReference>
<accession>A0A0W0RT73</accession>
<evidence type="ECO:0000256" key="3">
    <source>
        <dbReference type="SAM" id="Phobius"/>
    </source>
</evidence>
<dbReference type="OrthoDB" id="9795032at2"/>
<dbReference type="CDD" id="cd02808">
    <property type="entry name" value="GltS_FMN"/>
    <property type="match status" value="1"/>
</dbReference>
<evidence type="ECO:0000256" key="1">
    <source>
        <dbReference type="ARBA" id="ARBA00009716"/>
    </source>
</evidence>
<dbReference type="PANTHER" id="PTHR43819:SF1">
    <property type="entry name" value="ARCHAEAL-TYPE GLUTAMATE SYNTHASE [NADPH]"/>
    <property type="match status" value="1"/>
</dbReference>
<dbReference type="PANTHER" id="PTHR43819">
    <property type="entry name" value="ARCHAEAL-TYPE GLUTAMATE SYNTHASE [NADPH]"/>
    <property type="match status" value="1"/>
</dbReference>
<sequence length="499" mass="55632">MKEPYFHFTSSLGLLFASFFVFLILLGIWNVFQKEHTILRNFPLIGYVRYVSESLGVYLRHFFFTRDREELPFNRTERTWIYEASKNTDTTIGFGTTRDRKPNTIYFVDSPFPVLKRYVVKAHSVTIGMHCKYPYTTNSLINISAMSHGSISQNAILALSHGAKKAGCWLNTGEGGLSPYHLAGGCDLIAQIGSAKYGYHDKDGNLSDEKLKEAAAHPQVKMFEIKLSQGSKPGRGGILPAVKVTKEIAKIRGIKPHEDSISPNRFPEISNSFELLNLIHHVREVTGKPTGFKVVLGDYEWLDELCEEILKRGVEYAPDFITLDGAEGGTGAAPLTLADYMGLSLTESLPVLVDKLVEYDLRDRIKIIASGKLITPGMVAWALCVGADFVNSARGFMFALGCVQALRCHKNTCPTGITTHNKWLTRGLNPKNKAVRVYHYVKNLTNEVGIICHSCGVEEPRELRRHHARIVSEHGTSVSLADIYPPKEKGSKISKKQKS</sequence>
<dbReference type="InterPro" id="IPR013785">
    <property type="entry name" value="Aldolase_TIM"/>
</dbReference>